<dbReference type="CDD" id="cd06222">
    <property type="entry name" value="RNase_H_like"/>
    <property type="match status" value="1"/>
</dbReference>
<dbReference type="GO" id="GO:0004523">
    <property type="term" value="F:RNA-DNA hybrid ribonuclease activity"/>
    <property type="evidence" value="ECO:0007669"/>
    <property type="project" value="InterPro"/>
</dbReference>
<sequence>MVFRNEVGAIIKIYTFRIGYYDPLVGEITTLWYGAMMAHKLEFKNVIFQCDSSNAVSAVKRKCLEIQSLHHNIQDLVHNFLSAVGILNLWEAVWIPRLCNGVAHFMAQ</sequence>
<dbReference type="InterPro" id="IPR053151">
    <property type="entry name" value="RNase_H-like"/>
</dbReference>
<feature type="domain" description="RNase H type-1" evidence="1">
    <location>
        <begin position="1"/>
        <end position="108"/>
    </location>
</feature>
<dbReference type="PANTHER" id="PTHR47723">
    <property type="entry name" value="OS05G0353850 PROTEIN"/>
    <property type="match status" value="1"/>
</dbReference>
<dbReference type="InterPro" id="IPR036397">
    <property type="entry name" value="RNaseH_sf"/>
</dbReference>
<dbReference type="InterPro" id="IPR044730">
    <property type="entry name" value="RNase_H-like_dom_plant"/>
</dbReference>
<dbReference type="Pfam" id="PF13456">
    <property type="entry name" value="RVT_3"/>
    <property type="match status" value="1"/>
</dbReference>
<name>A0A803P3A7_CANSA</name>
<protein>
    <recommendedName>
        <fullName evidence="1">RNase H type-1 domain-containing protein</fullName>
    </recommendedName>
</protein>
<dbReference type="PANTHER" id="PTHR47723:SF21">
    <property type="entry name" value="POLYNUCLEOTIDYL TRANSFERASE, RIBONUCLEASE H-LIKE SUPERFAMILY PROTEIN"/>
    <property type="match status" value="1"/>
</dbReference>
<dbReference type="Gene3D" id="3.30.420.10">
    <property type="entry name" value="Ribonuclease H-like superfamily/Ribonuclease H"/>
    <property type="match status" value="1"/>
</dbReference>
<reference evidence="2" key="2">
    <citation type="submission" date="2021-03" db="UniProtKB">
        <authorList>
            <consortium name="EnsemblPlants"/>
        </authorList>
    </citation>
    <scope>IDENTIFICATION</scope>
</reference>
<evidence type="ECO:0000313" key="2">
    <source>
        <dbReference type="EnsemblPlants" id="cds.evm.model.02.94"/>
    </source>
</evidence>
<dbReference type="EMBL" id="UZAU01000086">
    <property type="status" value="NOT_ANNOTATED_CDS"/>
    <property type="molecule type" value="Genomic_DNA"/>
</dbReference>
<evidence type="ECO:0000313" key="3">
    <source>
        <dbReference type="Proteomes" id="UP000596661"/>
    </source>
</evidence>
<evidence type="ECO:0000259" key="1">
    <source>
        <dbReference type="Pfam" id="PF13456"/>
    </source>
</evidence>
<reference evidence="2" key="1">
    <citation type="submission" date="2018-11" db="EMBL/GenBank/DDBJ databases">
        <authorList>
            <person name="Grassa J C."/>
        </authorList>
    </citation>
    <scope>NUCLEOTIDE SEQUENCE [LARGE SCALE GENOMIC DNA]</scope>
</reference>
<dbReference type="InterPro" id="IPR002156">
    <property type="entry name" value="RNaseH_domain"/>
</dbReference>
<dbReference type="GO" id="GO:0003676">
    <property type="term" value="F:nucleic acid binding"/>
    <property type="evidence" value="ECO:0007669"/>
    <property type="project" value="InterPro"/>
</dbReference>
<keyword evidence="3" id="KW-1185">Reference proteome</keyword>
<dbReference type="Gramene" id="evm.model.02.94">
    <property type="protein sequence ID" value="cds.evm.model.02.94"/>
    <property type="gene ID" value="evm.TU.02.94"/>
</dbReference>
<dbReference type="EnsemblPlants" id="evm.model.02.94">
    <property type="protein sequence ID" value="cds.evm.model.02.94"/>
    <property type="gene ID" value="evm.TU.02.94"/>
</dbReference>
<accession>A0A803P3A7</accession>
<dbReference type="Proteomes" id="UP000596661">
    <property type="component" value="Chromosome 2"/>
</dbReference>
<organism evidence="2 3">
    <name type="scientific">Cannabis sativa</name>
    <name type="common">Hemp</name>
    <name type="synonym">Marijuana</name>
    <dbReference type="NCBI Taxonomy" id="3483"/>
    <lineage>
        <taxon>Eukaryota</taxon>
        <taxon>Viridiplantae</taxon>
        <taxon>Streptophyta</taxon>
        <taxon>Embryophyta</taxon>
        <taxon>Tracheophyta</taxon>
        <taxon>Spermatophyta</taxon>
        <taxon>Magnoliopsida</taxon>
        <taxon>eudicotyledons</taxon>
        <taxon>Gunneridae</taxon>
        <taxon>Pentapetalae</taxon>
        <taxon>rosids</taxon>
        <taxon>fabids</taxon>
        <taxon>Rosales</taxon>
        <taxon>Cannabaceae</taxon>
        <taxon>Cannabis</taxon>
    </lineage>
</organism>
<dbReference type="AlphaFoldDB" id="A0A803P3A7"/>
<proteinExistence type="predicted"/>